<evidence type="ECO:0000259" key="1">
    <source>
        <dbReference type="Pfam" id="PF01610"/>
    </source>
</evidence>
<accession>A0A0C2VRN7</accession>
<sequence>MVRHSYSFHAGVIWLSIDVLRLRCPDCELTFTHDFELGLQRKSTFFFRKSIVDRCHGRPLSQVAKEYDIAYTTLERWYYLMTAEDVKARIRSAKRICIDEFALRKGHYYAIAALDADTGQVLYIETGRNKETVESVLNAIGQKAQTVITDTAAFMAKAIQTVLPEAEHVLDRFHLIQFCTEALRRRRKYLIEAKSHFKSRFIDRCLSIPPEDLTEEEQGFVREWLEEDWHTKTLYYFLQHVRFVLKSNQFIQAKRRFDELIQRFSFHSCGAVARIIKTFTQRYEAFLDTIISPYSNGIMEGTNNKIKLIKRRGYGYRNEQNLFHRICLETGSHDFW</sequence>
<dbReference type="PATRIC" id="fig|135826.4.peg.1084"/>
<dbReference type="STRING" id="135826.KP77_10890"/>
<protein>
    <submittedName>
        <fullName evidence="2">Transposase</fullName>
    </submittedName>
</protein>
<feature type="domain" description="Transposase IS204/IS1001/IS1096/IS1165 DDE" evidence="1">
    <location>
        <begin position="96"/>
        <end position="326"/>
    </location>
</feature>
<gene>
    <name evidence="2" type="ORF">KP77_10890</name>
</gene>
<dbReference type="Pfam" id="PF01610">
    <property type="entry name" value="DDE_Tnp_ISL3"/>
    <property type="match status" value="1"/>
</dbReference>
<dbReference type="InterPro" id="IPR047951">
    <property type="entry name" value="Transpos_ISL3"/>
</dbReference>
<evidence type="ECO:0000313" key="2">
    <source>
        <dbReference type="EMBL" id="KIL51577.1"/>
    </source>
</evidence>
<comment type="caution">
    <text evidence="2">The sequence shown here is derived from an EMBL/GenBank/DDBJ whole genome shotgun (WGS) entry which is preliminary data.</text>
</comment>
<proteinExistence type="predicted"/>
<name>A0A0C2VRN7_9BACL</name>
<dbReference type="EMBL" id="JXRQ01000015">
    <property type="protein sequence ID" value="KIL51577.1"/>
    <property type="molecule type" value="Genomic_DNA"/>
</dbReference>
<dbReference type="AlphaFoldDB" id="A0A0C2VRN7"/>
<reference evidence="2 3" key="1">
    <citation type="submission" date="2015-01" db="EMBL/GenBank/DDBJ databases">
        <title>Genome sequence of Jeotgalibacillus alimentarius.</title>
        <authorList>
            <person name="Goh K.M."/>
            <person name="Chan K.-G."/>
            <person name="Yaakop A.S."/>
            <person name="Ee R."/>
            <person name="Gan H.M."/>
            <person name="Chan C.S."/>
        </authorList>
    </citation>
    <scope>NUCLEOTIDE SEQUENCE [LARGE SCALE GENOMIC DNA]</scope>
    <source>
        <strain evidence="2 3">YKJ-13</strain>
    </source>
</reference>
<dbReference type="PANTHER" id="PTHR33498">
    <property type="entry name" value="TRANSPOSASE FOR INSERTION SEQUENCE ELEMENT IS1557"/>
    <property type="match status" value="1"/>
</dbReference>
<organism evidence="2 3">
    <name type="scientific">Jeotgalibacillus alimentarius</name>
    <dbReference type="NCBI Taxonomy" id="135826"/>
    <lineage>
        <taxon>Bacteria</taxon>
        <taxon>Bacillati</taxon>
        <taxon>Bacillota</taxon>
        <taxon>Bacilli</taxon>
        <taxon>Bacillales</taxon>
        <taxon>Caryophanaceae</taxon>
        <taxon>Jeotgalibacillus</taxon>
    </lineage>
</organism>
<evidence type="ECO:0000313" key="3">
    <source>
        <dbReference type="Proteomes" id="UP000031950"/>
    </source>
</evidence>
<dbReference type="Proteomes" id="UP000031950">
    <property type="component" value="Unassembled WGS sequence"/>
</dbReference>
<dbReference type="InterPro" id="IPR002560">
    <property type="entry name" value="Transposase_DDE"/>
</dbReference>
<dbReference type="PANTHER" id="PTHR33498:SF1">
    <property type="entry name" value="TRANSPOSASE FOR INSERTION SEQUENCE ELEMENT IS1557"/>
    <property type="match status" value="1"/>
</dbReference>
<keyword evidence="3" id="KW-1185">Reference proteome</keyword>
<dbReference type="NCBIfam" id="NF033550">
    <property type="entry name" value="transpos_ISL3"/>
    <property type="match status" value="1"/>
</dbReference>